<dbReference type="RefSeq" id="YP_009949806.1">
    <property type="nucleotide sequence ID" value="NC_051584.1"/>
</dbReference>
<name>A0A5Q2WD45_9CAUD</name>
<dbReference type="Gene3D" id="3.40.50.1820">
    <property type="entry name" value="alpha/beta hydrolase"/>
    <property type="match status" value="1"/>
</dbReference>
<gene>
    <name evidence="1" type="primary">50</name>
    <name evidence="1" type="ORF">SEA_QUESADILLA_50</name>
</gene>
<dbReference type="KEGG" id="vg:60321214"/>
<dbReference type="Proteomes" id="UP000370142">
    <property type="component" value="Segment"/>
</dbReference>
<accession>A0A5Q2WD45</accession>
<reference evidence="1 2" key="1">
    <citation type="submission" date="2019-10" db="EMBL/GenBank/DDBJ databases">
        <authorList>
            <person name="Jorgensen H.J."/>
            <person name="Tolsma S."/>
            <person name="Caruso S.M."/>
            <person name="Garlena R.A."/>
            <person name="Russell D.A."/>
            <person name="Pope W.H."/>
            <person name="Jacobs-Se D."/>
            <person name="Hatfull G.F."/>
        </authorList>
    </citation>
    <scope>NUCLEOTIDE SEQUENCE [LARGE SCALE GENOMIC DNA]</scope>
</reference>
<sequence>MTAPAPAWHPPNTVGDIDPNIVKAKQYLRRFSYGQPANDGTPLYTEAFGEALRTFQSKRNDEIARGAKPGPRMNRPGWLDYDTKVQLEIEPRAGGANPPPPHLVTDSHFLSAPGSGVDWWVGPPFNMGEWLKDNAGVHHWPCGYPKGGYLGLMGGDSGQSYIDTIALEAVEFERRIREDILPGYGVKLQPGQAITDAQVASLPASFKLMPCGYSQSADGIIQACAKLFGEGGVFEALRPKLVGIVAFGNPARQGGPTRYGRNPKGKGISGYVAPPWLAALIIDIVTETPTAPDFYACNTSEIAAIAYDIVVRAETQLPFIVYLGKVIIPTLLKVVTGAGGLLGGGGGGLFGGLSGLLGNAATIPLLSGLTGLSGGQLVPIVNAAQTDDGEADAVAARIAAKLSLMGIVMAVPELIGLLMALPGIQTHGLYEQPQPEFGGLSGVQVALNLARPLL</sequence>
<evidence type="ECO:0000313" key="1">
    <source>
        <dbReference type="EMBL" id="QGH75298.1"/>
    </source>
</evidence>
<protein>
    <submittedName>
        <fullName evidence="1">Lysin B</fullName>
    </submittedName>
</protein>
<keyword evidence="2" id="KW-1185">Reference proteome</keyword>
<dbReference type="EMBL" id="MN617843">
    <property type="protein sequence ID" value="QGH75298.1"/>
    <property type="molecule type" value="Genomic_DNA"/>
</dbReference>
<proteinExistence type="predicted"/>
<organism evidence="1 2">
    <name type="scientific">Mycobacterium phage Quesadilla</name>
    <dbReference type="NCBI Taxonomy" id="2664226"/>
    <lineage>
        <taxon>Viruses</taxon>
        <taxon>Duplodnaviria</taxon>
        <taxon>Heunggongvirae</taxon>
        <taxon>Uroviricota</taxon>
        <taxon>Caudoviricetes</taxon>
        <taxon>Bclasvirinae</taxon>
        <taxon>Quesadillavirus</taxon>
        <taxon>Quesadillavirus quesadilla</taxon>
    </lineage>
</organism>
<dbReference type="InterPro" id="IPR029058">
    <property type="entry name" value="AB_hydrolase_fold"/>
</dbReference>
<evidence type="ECO:0000313" key="2">
    <source>
        <dbReference type="Proteomes" id="UP000370142"/>
    </source>
</evidence>
<dbReference type="GeneID" id="60321214"/>